<dbReference type="Pfam" id="PF13829">
    <property type="entry name" value="DUF4191"/>
    <property type="match status" value="1"/>
</dbReference>
<feature type="region of interest" description="Disordered" evidence="1">
    <location>
        <begin position="216"/>
        <end position="237"/>
    </location>
</feature>
<dbReference type="InterPro" id="IPR025445">
    <property type="entry name" value="DUF4191"/>
</dbReference>
<evidence type="ECO:0000256" key="1">
    <source>
        <dbReference type="SAM" id="MobiDB-lite"/>
    </source>
</evidence>
<sequence>MAKSDDTPKPKKVKKQGRISQMWQVFQMTRRYDKNITLILLLCLLLPLLGGISLAVFLPGGILGGILWVVSGIMVGILLVLIVLGRRAERAAYQQIEGEPGAVGAVVKNALRRTWRGSEMPVAVNPRTKDAVYRVTGRGGVVLIAEGPKDRVQRMLTEEERKVKRVLPAVAVTHIIVGPDEDSVPLWKVSRALLKIKPTLTRQEVQAVGNRLSSLQSNPIGIPKGVDPTRVRAPRPR</sequence>
<dbReference type="EMBL" id="JAAMOX010000001">
    <property type="protein sequence ID" value="NIH52644.1"/>
    <property type="molecule type" value="Genomic_DNA"/>
</dbReference>
<dbReference type="Proteomes" id="UP000541033">
    <property type="component" value="Unassembled WGS sequence"/>
</dbReference>
<organism evidence="3 4">
    <name type="scientific">Lysinibacter cavernae</name>
    <dbReference type="NCBI Taxonomy" id="1640652"/>
    <lineage>
        <taxon>Bacteria</taxon>
        <taxon>Bacillati</taxon>
        <taxon>Actinomycetota</taxon>
        <taxon>Actinomycetes</taxon>
        <taxon>Micrococcales</taxon>
        <taxon>Microbacteriaceae</taxon>
        <taxon>Lysinibacter</taxon>
    </lineage>
</organism>
<protein>
    <recommendedName>
        <fullName evidence="5">DUF4191 domain-containing protein</fullName>
    </recommendedName>
</protein>
<reference evidence="3 4" key="1">
    <citation type="submission" date="2020-02" db="EMBL/GenBank/DDBJ databases">
        <title>Sequencing the genomes of 1000 actinobacteria strains.</title>
        <authorList>
            <person name="Klenk H.-P."/>
        </authorList>
    </citation>
    <scope>NUCLEOTIDE SEQUENCE [LARGE SCALE GENOMIC DNA]</scope>
    <source>
        <strain evidence="3 4">DSM 27960</strain>
    </source>
</reference>
<keyword evidence="4" id="KW-1185">Reference proteome</keyword>
<gene>
    <name evidence="3" type="ORF">FHX76_000512</name>
</gene>
<dbReference type="AlphaFoldDB" id="A0A7X5TSP1"/>
<name>A0A7X5TSP1_9MICO</name>
<keyword evidence="2" id="KW-0472">Membrane</keyword>
<feature type="transmembrane region" description="Helical" evidence="2">
    <location>
        <begin position="65"/>
        <end position="84"/>
    </location>
</feature>
<comment type="caution">
    <text evidence="3">The sequence shown here is derived from an EMBL/GenBank/DDBJ whole genome shotgun (WGS) entry which is preliminary data.</text>
</comment>
<evidence type="ECO:0008006" key="5">
    <source>
        <dbReference type="Google" id="ProtNLM"/>
    </source>
</evidence>
<proteinExistence type="predicted"/>
<evidence type="ECO:0000313" key="4">
    <source>
        <dbReference type="Proteomes" id="UP000541033"/>
    </source>
</evidence>
<keyword evidence="2" id="KW-1133">Transmembrane helix</keyword>
<keyword evidence="2" id="KW-0812">Transmembrane</keyword>
<evidence type="ECO:0000313" key="3">
    <source>
        <dbReference type="EMBL" id="NIH52644.1"/>
    </source>
</evidence>
<dbReference type="RefSeq" id="WP_167147488.1">
    <property type="nucleotide sequence ID" value="NZ_JAAMOX010000001.1"/>
</dbReference>
<evidence type="ECO:0000256" key="2">
    <source>
        <dbReference type="SAM" id="Phobius"/>
    </source>
</evidence>
<accession>A0A7X5TSP1</accession>